<accession>A0A5M3XQQ1</accession>
<dbReference type="EMBL" id="BLAF01000043">
    <property type="protein sequence ID" value="GES23647.1"/>
    <property type="molecule type" value="Genomic_DNA"/>
</dbReference>
<evidence type="ECO:0000313" key="3">
    <source>
        <dbReference type="EMBL" id="GES23647.1"/>
    </source>
</evidence>
<dbReference type="Proteomes" id="UP000377595">
    <property type="component" value="Unassembled WGS sequence"/>
</dbReference>
<comment type="caution">
    <text evidence="3">The sequence shown here is derived from an EMBL/GenBank/DDBJ whole genome shotgun (WGS) entry which is preliminary data.</text>
</comment>
<feature type="region of interest" description="Disordered" evidence="1">
    <location>
        <begin position="1"/>
        <end position="22"/>
    </location>
</feature>
<keyword evidence="2" id="KW-0812">Transmembrane</keyword>
<feature type="transmembrane region" description="Helical" evidence="2">
    <location>
        <begin position="295"/>
        <end position="317"/>
    </location>
</feature>
<dbReference type="AlphaFoldDB" id="A0A5M3XQQ1"/>
<keyword evidence="2" id="KW-0472">Membrane</keyword>
<name>A0A5M3XQQ1_9ACTN</name>
<evidence type="ECO:0000313" key="4">
    <source>
        <dbReference type="Proteomes" id="UP000377595"/>
    </source>
</evidence>
<evidence type="ECO:0000256" key="2">
    <source>
        <dbReference type="SAM" id="Phobius"/>
    </source>
</evidence>
<keyword evidence="4" id="KW-1185">Reference proteome</keyword>
<sequence length="328" mass="35378">MGVSALAEGGSGTSYPSHREPDGSIGIKLLEASSNRKNDPRAYLYIVDHINPGTRVSRRFEIRNTSSSSQRIKLYPGAAEIRHNTFVPAADRHANELGSWISIDRPELIAPPNSRIQLNAKISIPKSASEGERYGAIWAEVASPSVKPGSAGNIQMINRVGIRVYLDIGPGGDPPSDFRIEQLTPGRTEVGMPVVKATVNNTGERALDLGGQMWLSDGPGGLNAGPFRAQVGTTLAPGYSAPVMVMLDDRLPDGPWQVKLMLESGRVHHTVTGTLTFPEKPATWGLPALLDSFPLWALVIVGSLAAVAVAFFLVLAVRRLRRRRRVAQ</sequence>
<keyword evidence="2" id="KW-1133">Transmembrane helix</keyword>
<reference evidence="3 4" key="1">
    <citation type="submission" date="2019-10" db="EMBL/GenBank/DDBJ databases">
        <title>Whole genome shotgun sequence of Acrocarpospora pleiomorpha NBRC 16267.</title>
        <authorList>
            <person name="Ichikawa N."/>
            <person name="Kimura A."/>
            <person name="Kitahashi Y."/>
            <person name="Komaki H."/>
            <person name="Oguchi A."/>
        </authorList>
    </citation>
    <scope>NUCLEOTIDE SEQUENCE [LARGE SCALE GENOMIC DNA]</scope>
    <source>
        <strain evidence="3 4">NBRC 16267</strain>
    </source>
</reference>
<gene>
    <name evidence="3" type="ORF">Aple_065460</name>
</gene>
<organism evidence="3 4">
    <name type="scientific">Acrocarpospora pleiomorpha</name>
    <dbReference type="NCBI Taxonomy" id="90975"/>
    <lineage>
        <taxon>Bacteria</taxon>
        <taxon>Bacillati</taxon>
        <taxon>Actinomycetota</taxon>
        <taxon>Actinomycetes</taxon>
        <taxon>Streptosporangiales</taxon>
        <taxon>Streptosporangiaceae</taxon>
        <taxon>Acrocarpospora</taxon>
    </lineage>
</organism>
<protein>
    <recommendedName>
        <fullName evidence="5">Peptidase</fullName>
    </recommendedName>
</protein>
<proteinExistence type="predicted"/>
<evidence type="ECO:0000256" key="1">
    <source>
        <dbReference type="SAM" id="MobiDB-lite"/>
    </source>
</evidence>
<evidence type="ECO:0008006" key="5">
    <source>
        <dbReference type="Google" id="ProtNLM"/>
    </source>
</evidence>